<evidence type="ECO:0000256" key="10">
    <source>
        <dbReference type="SAM" id="MobiDB-lite"/>
    </source>
</evidence>
<feature type="transmembrane region" description="Helical" evidence="11">
    <location>
        <begin position="12"/>
        <end position="33"/>
    </location>
</feature>
<evidence type="ECO:0000256" key="1">
    <source>
        <dbReference type="ARBA" id="ARBA00004651"/>
    </source>
</evidence>
<dbReference type="AlphaFoldDB" id="A0A1F5LAY0"/>
<comment type="caution">
    <text evidence="14">The sequence shown here is derived from an EMBL/GenBank/DDBJ whole genome shotgun (WGS) entry which is preliminary data.</text>
</comment>
<dbReference type="GO" id="GO:0005886">
    <property type="term" value="C:plasma membrane"/>
    <property type="evidence" value="ECO:0007669"/>
    <property type="project" value="UniProtKB-SubCell"/>
</dbReference>
<evidence type="ECO:0000256" key="2">
    <source>
        <dbReference type="ARBA" id="ARBA00022448"/>
    </source>
</evidence>
<dbReference type="InterPro" id="IPR004680">
    <property type="entry name" value="Cit_transptr-like_dom"/>
</dbReference>
<dbReference type="PANTHER" id="PTHR43302:SF5">
    <property type="entry name" value="TRANSPORTER ARSB-RELATED"/>
    <property type="match status" value="1"/>
</dbReference>
<accession>A0A1F5LAY0</accession>
<keyword evidence="4" id="KW-0285">Flavoprotein</keyword>
<dbReference type="GO" id="GO:0016491">
    <property type="term" value="F:oxidoreductase activity"/>
    <property type="evidence" value="ECO:0007669"/>
    <property type="project" value="UniProtKB-KW"/>
</dbReference>
<dbReference type="Pfam" id="PF01494">
    <property type="entry name" value="FAD_binding_3"/>
    <property type="match status" value="1"/>
</dbReference>
<dbReference type="SUPFAM" id="SSF51905">
    <property type="entry name" value="FAD/NAD(P)-binding domain"/>
    <property type="match status" value="1"/>
</dbReference>
<evidence type="ECO:0000256" key="7">
    <source>
        <dbReference type="ARBA" id="ARBA00022989"/>
    </source>
</evidence>
<feature type="transmembrane region" description="Helical" evidence="11">
    <location>
        <begin position="158"/>
        <end position="186"/>
    </location>
</feature>
<dbReference type="Pfam" id="PF03600">
    <property type="entry name" value="CitMHS"/>
    <property type="match status" value="1"/>
</dbReference>
<feature type="transmembrane region" description="Helical" evidence="11">
    <location>
        <begin position="324"/>
        <end position="342"/>
    </location>
</feature>
<dbReference type="InterPro" id="IPR036188">
    <property type="entry name" value="FAD/NAD-bd_sf"/>
</dbReference>
<feature type="transmembrane region" description="Helical" evidence="11">
    <location>
        <begin position="587"/>
        <end position="605"/>
    </location>
</feature>
<feature type="compositionally biased region" description="Basic and acidic residues" evidence="10">
    <location>
        <begin position="495"/>
        <end position="510"/>
    </location>
</feature>
<evidence type="ECO:0008006" key="16">
    <source>
        <dbReference type="Google" id="ProtNLM"/>
    </source>
</evidence>
<evidence type="ECO:0000259" key="13">
    <source>
        <dbReference type="Pfam" id="PF03600"/>
    </source>
</evidence>
<dbReference type="OrthoDB" id="442352at2759"/>
<dbReference type="EMBL" id="LXJU01000017">
    <property type="protein sequence ID" value="OGE50378.1"/>
    <property type="molecule type" value="Genomic_DNA"/>
</dbReference>
<keyword evidence="6" id="KW-0274">FAD</keyword>
<dbReference type="Proteomes" id="UP000177622">
    <property type="component" value="Unassembled WGS sequence"/>
</dbReference>
<proteinExistence type="predicted"/>
<name>A0A1F5LAY0_PENAI</name>
<evidence type="ECO:0000256" key="8">
    <source>
        <dbReference type="ARBA" id="ARBA00023002"/>
    </source>
</evidence>
<feature type="transmembrane region" description="Helical" evidence="11">
    <location>
        <begin position="206"/>
        <end position="229"/>
    </location>
</feature>
<organism evidence="14 15">
    <name type="scientific">Penicillium arizonense</name>
    <dbReference type="NCBI Taxonomy" id="1835702"/>
    <lineage>
        <taxon>Eukaryota</taxon>
        <taxon>Fungi</taxon>
        <taxon>Dikarya</taxon>
        <taxon>Ascomycota</taxon>
        <taxon>Pezizomycotina</taxon>
        <taxon>Eurotiomycetes</taxon>
        <taxon>Eurotiomycetidae</taxon>
        <taxon>Eurotiales</taxon>
        <taxon>Aspergillaceae</taxon>
        <taxon>Penicillium</taxon>
    </lineage>
</organism>
<keyword evidence="8" id="KW-0560">Oxidoreductase</keyword>
<dbReference type="GO" id="GO:0071949">
    <property type="term" value="F:FAD binding"/>
    <property type="evidence" value="ECO:0007669"/>
    <property type="project" value="InterPro"/>
</dbReference>
<dbReference type="PANTHER" id="PTHR43302">
    <property type="entry name" value="TRANSPORTER ARSB-RELATED"/>
    <property type="match status" value="1"/>
</dbReference>
<evidence type="ECO:0000256" key="4">
    <source>
        <dbReference type="ARBA" id="ARBA00022630"/>
    </source>
</evidence>
<keyword evidence="9 11" id="KW-0472">Membrane</keyword>
<gene>
    <name evidence="14" type="ORF">PENARI_c017G10845</name>
</gene>
<feature type="transmembrane region" description="Helical" evidence="11">
    <location>
        <begin position="241"/>
        <end position="260"/>
    </location>
</feature>
<dbReference type="Gene3D" id="3.50.50.60">
    <property type="entry name" value="FAD/NAD(P)-binding domain"/>
    <property type="match status" value="2"/>
</dbReference>
<reference evidence="14 15" key="1">
    <citation type="journal article" date="2016" name="Sci. Rep.">
        <title>Penicillium arizonense, a new, genome sequenced fungal species, reveals a high chemical diversity in secreted metabolites.</title>
        <authorList>
            <person name="Grijseels S."/>
            <person name="Nielsen J.C."/>
            <person name="Randelovic M."/>
            <person name="Nielsen J."/>
            <person name="Nielsen K.F."/>
            <person name="Workman M."/>
            <person name="Frisvad J.C."/>
        </authorList>
    </citation>
    <scope>NUCLEOTIDE SEQUENCE [LARGE SCALE GENOMIC DNA]</scope>
    <source>
        <strain evidence="14 15">CBS 141311</strain>
    </source>
</reference>
<feature type="compositionally biased region" description="Basic and acidic residues" evidence="10">
    <location>
        <begin position="390"/>
        <end position="406"/>
    </location>
</feature>
<evidence type="ECO:0000256" key="5">
    <source>
        <dbReference type="ARBA" id="ARBA00022692"/>
    </source>
</evidence>
<evidence type="ECO:0000256" key="9">
    <source>
        <dbReference type="ARBA" id="ARBA00023136"/>
    </source>
</evidence>
<feature type="transmembrane region" description="Helical" evidence="11">
    <location>
        <begin position="118"/>
        <end position="138"/>
    </location>
</feature>
<comment type="subcellular location">
    <subcellularLocation>
        <location evidence="1">Cell membrane</location>
        <topology evidence="1">Multi-pass membrane protein</topology>
    </subcellularLocation>
</comment>
<dbReference type="STRING" id="1835702.A0A1F5LAY0"/>
<keyword evidence="3" id="KW-1003">Cell membrane</keyword>
<dbReference type="GeneID" id="34579159"/>
<dbReference type="GO" id="GO:0055085">
    <property type="term" value="P:transmembrane transport"/>
    <property type="evidence" value="ECO:0007669"/>
    <property type="project" value="InterPro"/>
</dbReference>
<evidence type="ECO:0000256" key="11">
    <source>
        <dbReference type="SAM" id="Phobius"/>
    </source>
</evidence>
<feature type="transmembrane region" description="Helical" evidence="11">
    <location>
        <begin position="721"/>
        <end position="742"/>
    </location>
</feature>
<feature type="region of interest" description="Disordered" evidence="10">
    <location>
        <begin position="474"/>
        <end position="516"/>
    </location>
</feature>
<feature type="transmembrane region" description="Helical" evidence="11">
    <location>
        <begin position="641"/>
        <end position="666"/>
    </location>
</feature>
<feature type="domain" description="FAD-binding" evidence="12">
    <location>
        <begin position="944"/>
        <end position="1000"/>
    </location>
</feature>
<dbReference type="InterPro" id="IPR002938">
    <property type="entry name" value="FAD-bd"/>
</dbReference>
<feature type="transmembrane region" description="Helical" evidence="11">
    <location>
        <begin position="354"/>
        <end position="376"/>
    </location>
</feature>
<feature type="region of interest" description="Disordered" evidence="10">
    <location>
        <begin position="390"/>
        <end position="436"/>
    </location>
</feature>
<feature type="transmembrane region" description="Helical" evidence="11">
    <location>
        <begin position="553"/>
        <end position="575"/>
    </location>
</feature>
<feature type="transmembrane region" description="Helical" evidence="11">
    <location>
        <begin position="77"/>
        <end position="98"/>
    </location>
</feature>
<feature type="domain" description="Citrate transporter-like" evidence="13">
    <location>
        <begin position="116"/>
        <end position="621"/>
    </location>
</feature>
<keyword evidence="5 11" id="KW-0812">Transmembrane</keyword>
<protein>
    <recommendedName>
        <fullName evidence="16">FAD-binding domain-containing protein</fullName>
    </recommendedName>
</protein>
<feature type="region of interest" description="Disordered" evidence="10">
    <location>
        <begin position="279"/>
        <end position="304"/>
    </location>
</feature>
<keyword evidence="2" id="KW-0813">Transport</keyword>
<keyword evidence="7 11" id="KW-1133">Transmembrane helix</keyword>
<dbReference type="RefSeq" id="XP_022485826.1">
    <property type="nucleotide sequence ID" value="XM_022634425.1"/>
</dbReference>
<evidence type="ECO:0000256" key="3">
    <source>
        <dbReference type="ARBA" id="ARBA00022475"/>
    </source>
</evidence>
<evidence type="ECO:0000313" key="14">
    <source>
        <dbReference type="EMBL" id="OGE50378.1"/>
    </source>
</evidence>
<evidence type="ECO:0000313" key="15">
    <source>
        <dbReference type="Proteomes" id="UP000177622"/>
    </source>
</evidence>
<evidence type="ECO:0000259" key="12">
    <source>
        <dbReference type="Pfam" id="PF01494"/>
    </source>
</evidence>
<sequence length="1081" mass="119627">MDEDLDTSKIKNWRSITTLIVFVLTNINVLFPFRIPIYLPRWLSNIFVDSLSAIRIIPRRHRPRSNENESFFVRFRFPMNFITAPLIADLFLLAIRAIGRKEVHDGTLGANHILPIDIMAFFLTLAYIAISIDASGLIRWLAFKVLERGGKVGHRLFFYLYAFFFGLGTFIGNDPIILSGTAFLAYMTRVSSNIVHPRAWIHSQFAIANIASAILVSSNPTNLVLAGAFQIKFIVYTANMIVPTVVTAIVIFPFLLYIIFADESLIPLSIKMHELSEEDKRKTPVNPNIPHARGNAEEEEDMNNPEGKKLSLEEIMNPFLDKKGAAFGAVIMAAALITLLAINASSQSGHEKPVFYVTLPAAFVMFCWDVSSGWIYRHETREIAAKGRRDVENARAEREMREREESQSPDILGLDQSEQDLSGLPKSTERTDDEISLGAADATIGSKTSTSHPDSGTPLSVSVLVDKEKFPDLESPGVSSLDNKRLALASSPEPLDSRQTTDRTDEEKRAYPYQQDGPPTLTSLCADLYRWLQETFPTVTVVVSHMPFPLVPFAFSMFVLVQALVTKGWVPVFAYGWDHWVNKTGTVGAVGGMGFLSVILCNFAGTNIGTTILLSRVIQAWQTIHDRNNIPISDQTFWATVYSMALGVNFGAFSTAFSASLAGLLWRDILSRKHIRVGSLEFARVNLPIIAVSMAPPTYPSNCLAFLNPLTTAKDPQPTKVPLNIIVVGAGLGGLATAIALATSGHTVTVYEQTKELEEVGAGIQIPPNSARLLSKLGIDPYLKEHVIEPEAISIRRWQTGQVIGFTRLIPNFRDLYGVNSVARGILEEGGRPSFEKTGFAAYRATVDVELMKDDPELSWLLDRPGLNLWIGDQRHVMTYIIGAGKSFNMVLSHPDHSDPSTWDQATALADMRREFQGWDGRLQKIIGLIEKTIKWPLISGTPLSRWVSGKVVILGDAAHAMLPYMSQGAAIAMEDGVALASSLSKIENATEIPKALSIFEKVRIQRSGMMQEASSLNGKLWHFPDGPLQKARDAAMKLETTGLQFNHSPNQWSDPATQMWCYGYDAELEIDRAWVGTGQS</sequence>
<evidence type="ECO:0000256" key="6">
    <source>
        <dbReference type="ARBA" id="ARBA00022827"/>
    </source>
</evidence>
<dbReference type="Pfam" id="PF13450">
    <property type="entry name" value="NAD_binding_8"/>
    <property type="match status" value="1"/>
</dbReference>
<keyword evidence="15" id="KW-1185">Reference proteome</keyword>